<accession>A0ABQ5BFT5</accession>
<dbReference type="SUPFAM" id="SSF51621">
    <property type="entry name" value="Phosphoenolpyruvate/pyruvate domain"/>
    <property type="match status" value="1"/>
</dbReference>
<comment type="caution">
    <text evidence="1">The sequence shown here is derived from an EMBL/GenBank/DDBJ whole genome shotgun (WGS) entry which is preliminary data.</text>
</comment>
<reference evidence="1" key="2">
    <citation type="submission" date="2022-01" db="EMBL/GenBank/DDBJ databases">
        <authorList>
            <person name="Yamashiro T."/>
            <person name="Shiraishi A."/>
            <person name="Satake H."/>
            <person name="Nakayama K."/>
        </authorList>
    </citation>
    <scope>NUCLEOTIDE SEQUENCE</scope>
</reference>
<proteinExistence type="predicted"/>
<reference evidence="1" key="1">
    <citation type="journal article" date="2022" name="Int. J. Mol. Sci.">
        <title>Draft Genome of Tanacetum Coccineum: Genomic Comparison of Closely Related Tanacetum-Family Plants.</title>
        <authorList>
            <person name="Yamashiro T."/>
            <person name="Shiraishi A."/>
            <person name="Nakayama K."/>
            <person name="Satake H."/>
        </authorList>
    </citation>
    <scope>NUCLEOTIDE SEQUENCE</scope>
</reference>
<dbReference type="PANTHER" id="PTHR42905">
    <property type="entry name" value="PHOSPHOENOLPYRUVATE CARBOXYLASE"/>
    <property type="match status" value="1"/>
</dbReference>
<keyword evidence="2" id="KW-1185">Reference proteome</keyword>
<dbReference type="InterPro" id="IPR040442">
    <property type="entry name" value="Pyrv_kinase-like_dom_sf"/>
</dbReference>
<dbReference type="Gene3D" id="3.20.20.60">
    <property type="entry name" value="Phosphoenolpyruvate-binding domains"/>
    <property type="match status" value="1"/>
</dbReference>
<gene>
    <name evidence="1" type="ORF">Tco_0859493</name>
</gene>
<organism evidence="1 2">
    <name type="scientific">Tanacetum coccineum</name>
    <dbReference type="NCBI Taxonomy" id="301880"/>
    <lineage>
        <taxon>Eukaryota</taxon>
        <taxon>Viridiplantae</taxon>
        <taxon>Streptophyta</taxon>
        <taxon>Embryophyta</taxon>
        <taxon>Tracheophyta</taxon>
        <taxon>Spermatophyta</taxon>
        <taxon>Magnoliopsida</taxon>
        <taxon>eudicotyledons</taxon>
        <taxon>Gunneridae</taxon>
        <taxon>Pentapetalae</taxon>
        <taxon>asterids</taxon>
        <taxon>campanulids</taxon>
        <taxon>Asterales</taxon>
        <taxon>Asteraceae</taxon>
        <taxon>Asteroideae</taxon>
        <taxon>Anthemideae</taxon>
        <taxon>Anthemidinae</taxon>
        <taxon>Tanacetum</taxon>
    </lineage>
</organism>
<name>A0ABQ5BFT5_9ASTR</name>
<dbReference type="Proteomes" id="UP001151760">
    <property type="component" value="Unassembled WGS sequence"/>
</dbReference>
<dbReference type="Pfam" id="PF13714">
    <property type="entry name" value="PEP_mutase"/>
    <property type="match status" value="1"/>
</dbReference>
<evidence type="ECO:0000313" key="1">
    <source>
        <dbReference type="EMBL" id="GJT12451.1"/>
    </source>
</evidence>
<dbReference type="EMBL" id="BQNB010013148">
    <property type="protein sequence ID" value="GJT12451.1"/>
    <property type="molecule type" value="Genomic_DNA"/>
</dbReference>
<evidence type="ECO:0000313" key="2">
    <source>
        <dbReference type="Proteomes" id="UP001151760"/>
    </source>
</evidence>
<dbReference type="InterPro" id="IPR015813">
    <property type="entry name" value="Pyrv/PenolPyrv_kinase-like_dom"/>
</dbReference>
<sequence length="203" mass="22500">MAEECFWTKKDVKFKAAAWVGDLIVVGYLQLRLTTLELHRPRAAIGHEDRKDFVPQKLPSLHLGDIQGCGYIVRKKNGELHVEERTLGLPIQERILLLHAGLNQSLLDHSYEHQECCLVSPVAGLGFGISASRLGLQDTGLISYGEMLDQRRLITEAVSISVIGDGDNGYGNAMNVKRTVKGFIKTGFVGILLKYQVHFSIST</sequence>
<protein>
    <submittedName>
        <fullName evidence="1">Phosphoenolpyruvate carboxylase family protein</fullName>
    </submittedName>
</protein>
<dbReference type="PANTHER" id="PTHR42905:SF2">
    <property type="entry name" value="PHOSPHOENOLPYRUVATE CARBOXYLASE FAMILY PROTEIN"/>
    <property type="match status" value="1"/>
</dbReference>